<organism evidence="2">
    <name type="scientific">Siphoviridae sp. ctNZc11</name>
    <dbReference type="NCBI Taxonomy" id="2827858"/>
    <lineage>
        <taxon>Viruses</taxon>
        <taxon>Duplodnaviria</taxon>
        <taxon>Heunggongvirae</taxon>
        <taxon>Uroviricota</taxon>
        <taxon>Caudoviricetes</taxon>
    </lineage>
</organism>
<evidence type="ECO:0000256" key="1">
    <source>
        <dbReference type="SAM" id="Phobius"/>
    </source>
</evidence>
<keyword evidence="1" id="KW-0812">Transmembrane</keyword>
<proteinExistence type="predicted"/>
<accession>A0A8S5TBS9</accession>
<protein>
    <submittedName>
        <fullName evidence="2">Heme exporter protein D (CcmD)</fullName>
    </submittedName>
</protein>
<evidence type="ECO:0000313" key="2">
    <source>
        <dbReference type="EMBL" id="DAF60772.1"/>
    </source>
</evidence>
<keyword evidence="1" id="KW-0472">Membrane</keyword>
<sequence>MYWLLLINLCYTLFDISITTVYIWHSYAIAVVFLIKE</sequence>
<keyword evidence="1" id="KW-1133">Transmembrane helix</keyword>
<name>A0A8S5TBS9_9CAUD</name>
<reference evidence="2" key="1">
    <citation type="journal article" date="2021" name="Proc. Natl. Acad. Sci. U.S.A.">
        <title>A Catalog of Tens of Thousands of Viruses from Human Metagenomes Reveals Hidden Associations with Chronic Diseases.</title>
        <authorList>
            <person name="Tisza M.J."/>
            <person name="Buck C.B."/>
        </authorList>
    </citation>
    <scope>NUCLEOTIDE SEQUENCE</scope>
    <source>
        <strain evidence="2">CtNZc11</strain>
    </source>
</reference>
<dbReference type="EMBL" id="BK032797">
    <property type="protein sequence ID" value="DAF60772.1"/>
    <property type="molecule type" value="Genomic_DNA"/>
</dbReference>
<feature type="transmembrane region" description="Helical" evidence="1">
    <location>
        <begin position="12"/>
        <end position="35"/>
    </location>
</feature>